<gene>
    <name evidence="2" type="ORF">SAMN04489713_13029</name>
</gene>
<dbReference type="CDD" id="cd05154">
    <property type="entry name" value="ACAD10_11_N-like"/>
    <property type="match status" value="1"/>
</dbReference>
<dbReference type="InParanoid" id="A0A1I5Y5V7"/>
<protein>
    <submittedName>
        <fullName evidence="2">Predicted kinase, aminoglycoside phosphotransferase (APT) family</fullName>
    </submittedName>
</protein>
<dbReference type="PANTHER" id="PTHR21310">
    <property type="entry name" value="AMINOGLYCOSIDE PHOSPHOTRANSFERASE-RELATED-RELATED"/>
    <property type="match status" value="1"/>
</dbReference>
<dbReference type="Proteomes" id="UP000183413">
    <property type="component" value="Unassembled WGS sequence"/>
</dbReference>
<evidence type="ECO:0000259" key="1">
    <source>
        <dbReference type="Pfam" id="PF01636"/>
    </source>
</evidence>
<dbReference type="GO" id="GO:0016301">
    <property type="term" value="F:kinase activity"/>
    <property type="evidence" value="ECO:0007669"/>
    <property type="project" value="UniProtKB-KW"/>
</dbReference>
<dbReference type="Pfam" id="PF01636">
    <property type="entry name" value="APH"/>
    <property type="match status" value="1"/>
</dbReference>
<dbReference type="AlphaFoldDB" id="A0A1I5Y5V7"/>
<dbReference type="InterPro" id="IPR041726">
    <property type="entry name" value="ACAD10_11_N"/>
</dbReference>
<evidence type="ECO:0000313" key="3">
    <source>
        <dbReference type="Proteomes" id="UP000183413"/>
    </source>
</evidence>
<keyword evidence="2" id="KW-0808">Transferase</keyword>
<name>A0A1I5Y5V7_9ACTN</name>
<proteinExistence type="predicted"/>
<dbReference type="InterPro" id="IPR051678">
    <property type="entry name" value="AGP_Transferase"/>
</dbReference>
<sequence>MTVSLRTISVGKGPAVQPEQIDRALVDFGVLAGWMDGQDLPGGPFEDVEVLTGGTQNTLVRFRRGGREYVLRRGPGHLRPRTNDVLRREARVLAALDGTDVPAPRLVAACPDESVMGGAVFYLMTVVEGFNASVTLPERHAGDASVRREMGLNAARALAALGAVDHEAAGLRDFGRPEGFLERQVGRWMSELDSYSALDGYPGPDIPGLDDVARWLEERRPRTWRPGILHGDYHLANLMYSFDGPEVAAIVDWEMCTIGDPLLDLGWLLATWPDRADQSAALAGPLGAAGGLPTADELVAAYAERADAVAGRDLPSITWYAVLACFKLGIVLEGTHARAFAGKAPKETGDLLHGITLGLFQRARGFIDP</sequence>
<dbReference type="eggNOG" id="COG3173">
    <property type="taxonomic scope" value="Bacteria"/>
</dbReference>
<organism evidence="2 3">
    <name type="scientific">Actinomadura madurae</name>
    <dbReference type="NCBI Taxonomy" id="1993"/>
    <lineage>
        <taxon>Bacteria</taxon>
        <taxon>Bacillati</taxon>
        <taxon>Actinomycetota</taxon>
        <taxon>Actinomycetes</taxon>
        <taxon>Streptosporangiales</taxon>
        <taxon>Thermomonosporaceae</taxon>
        <taxon>Actinomadura</taxon>
    </lineage>
</organism>
<dbReference type="SUPFAM" id="SSF56112">
    <property type="entry name" value="Protein kinase-like (PK-like)"/>
    <property type="match status" value="1"/>
</dbReference>
<keyword evidence="2" id="KW-0418">Kinase</keyword>
<dbReference type="InterPro" id="IPR011009">
    <property type="entry name" value="Kinase-like_dom_sf"/>
</dbReference>
<dbReference type="STRING" id="1993.SAMN04489713_13029"/>
<evidence type="ECO:0000313" key="2">
    <source>
        <dbReference type="EMBL" id="SFQ39631.1"/>
    </source>
</evidence>
<dbReference type="PANTHER" id="PTHR21310:SF40">
    <property type="entry name" value="AMINOGLYCOSIDE PHOSPHOTRANSFERASE DOMAIN-CONTAINING PROTEIN-RELATED"/>
    <property type="match status" value="1"/>
</dbReference>
<accession>A0A1I5Y5V7</accession>
<dbReference type="EMBL" id="FOVH01000030">
    <property type="protein sequence ID" value="SFQ39631.1"/>
    <property type="molecule type" value="Genomic_DNA"/>
</dbReference>
<feature type="domain" description="Aminoglycoside phosphotransferase" evidence="1">
    <location>
        <begin position="48"/>
        <end position="284"/>
    </location>
</feature>
<dbReference type="Gene3D" id="3.90.1200.10">
    <property type="match status" value="1"/>
</dbReference>
<keyword evidence="3" id="KW-1185">Reference proteome</keyword>
<dbReference type="Gene3D" id="3.30.200.20">
    <property type="entry name" value="Phosphorylase Kinase, domain 1"/>
    <property type="match status" value="1"/>
</dbReference>
<reference evidence="2 3" key="1">
    <citation type="submission" date="2016-10" db="EMBL/GenBank/DDBJ databases">
        <authorList>
            <person name="de Groot N.N."/>
        </authorList>
    </citation>
    <scope>NUCLEOTIDE SEQUENCE [LARGE SCALE GENOMIC DNA]</scope>
    <source>
        <strain evidence="2 3">DSM 43067</strain>
    </source>
</reference>
<dbReference type="InterPro" id="IPR002575">
    <property type="entry name" value="Aminoglycoside_PTrfase"/>
</dbReference>